<dbReference type="EC" id="3.1.1.1" evidence="4"/>
<dbReference type="PANTHER" id="PTHR48081:SF8">
    <property type="entry name" value="ALPHA_BETA HYDROLASE FOLD-3 DOMAIN-CONTAINING PROTEIN-RELATED"/>
    <property type="match status" value="1"/>
</dbReference>
<evidence type="ECO:0000313" key="4">
    <source>
        <dbReference type="EMBL" id="AYC35984.1"/>
    </source>
</evidence>
<dbReference type="SUPFAM" id="SSF53474">
    <property type="entry name" value="alpha/beta-Hydrolases"/>
    <property type="match status" value="1"/>
</dbReference>
<evidence type="ECO:0000313" key="5">
    <source>
        <dbReference type="Proteomes" id="UP000265765"/>
    </source>
</evidence>
<dbReference type="RefSeq" id="WP_246090802.1">
    <property type="nucleotide sequence ID" value="NZ_CP032427.1"/>
</dbReference>
<evidence type="ECO:0000256" key="1">
    <source>
        <dbReference type="ARBA" id="ARBA00022801"/>
    </source>
</evidence>
<protein>
    <submittedName>
        <fullName evidence="4">Carboxylesterase NlhH</fullName>
        <ecNumber evidence="4">3.1.1.1</ecNumber>
    </submittedName>
</protein>
<feature type="region of interest" description="Disordered" evidence="2">
    <location>
        <begin position="60"/>
        <end position="79"/>
    </location>
</feature>
<dbReference type="GeneID" id="91279185"/>
<dbReference type="GO" id="GO:0106435">
    <property type="term" value="F:carboxylesterase activity"/>
    <property type="evidence" value="ECO:0007669"/>
    <property type="project" value="UniProtKB-EC"/>
</dbReference>
<evidence type="ECO:0000256" key="2">
    <source>
        <dbReference type="SAM" id="MobiDB-lite"/>
    </source>
</evidence>
<dbReference type="AlphaFoldDB" id="A0AAI8KUV9"/>
<proteinExistence type="predicted"/>
<evidence type="ECO:0000259" key="3">
    <source>
        <dbReference type="Pfam" id="PF07859"/>
    </source>
</evidence>
<sequence length="349" mass="36738">MVGPDVWARRVPPVGPPPPFDPEVAAALAALPNNSPAEVIAAALATHGPLPESLPALVKDFRDSPGATEPTDDDLSHGGEYAVTRMSVPRSDGTGLIELVVCRPTTDAAMPQPLLYAIHGGGMISGTSRTGLQEQLELARPVGAVVVSVEYRLAPEHPSPAPAEDCYDGLVGFLREAERFDVDPHGVVVVGSSAGGCFAATVCLMARDLGGPEIAGQLLMTPMLDARNSTRSSYQLSGVDTWDRDCNDLGWMSLLGPGRDPADASAYESPSLADNLSSLPPAFLDVGSAETFRDEVVAYAGGIWAAGGSAELHVWPGGFHGYEVVAPQSRIAQRTWDARSKWLQQLLQP</sequence>
<keyword evidence="1 4" id="KW-0378">Hydrolase</keyword>
<dbReference type="InterPro" id="IPR029058">
    <property type="entry name" value="AB_hydrolase_fold"/>
</dbReference>
<dbReference type="EMBL" id="CP032427">
    <property type="protein sequence ID" value="AYC35984.1"/>
    <property type="molecule type" value="Genomic_DNA"/>
</dbReference>
<gene>
    <name evidence="4" type="primary">nlhH_2</name>
    <name evidence="4" type="ORF">DWG14_00192</name>
</gene>
<dbReference type="KEGG" id="sge:DWG14_00192"/>
<dbReference type="Gene3D" id="3.40.50.1820">
    <property type="entry name" value="alpha/beta hydrolase"/>
    <property type="match status" value="1"/>
</dbReference>
<dbReference type="InterPro" id="IPR013094">
    <property type="entry name" value="AB_hydrolase_3"/>
</dbReference>
<dbReference type="PANTHER" id="PTHR48081">
    <property type="entry name" value="AB HYDROLASE SUPERFAMILY PROTEIN C4A8.06C"/>
    <property type="match status" value="1"/>
</dbReference>
<organism evidence="4 5">
    <name type="scientific">Streptomyces griseorubiginosus</name>
    <dbReference type="NCBI Taxonomy" id="67304"/>
    <lineage>
        <taxon>Bacteria</taxon>
        <taxon>Bacillati</taxon>
        <taxon>Actinomycetota</taxon>
        <taxon>Actinomycetes</taxon>
        <taxon>Kitasatosporales</taxon>
        <taxon>Streptomycetaceae</taxon>
        <taxon>Streptomyces</taxon>
    </lineage>
</organism>
<reference evidence="4 5" key="1">
    <citation type="submission" date="2018-09" db="EMBL/GenBank/DDBJ databases">
        <title>Production of Trimethoprim by Streptomyces sp. 3E-1.</title>
        <authorList>
            <person name="Kang H.J."/>
            <person name="Kim S.B."/>
        </authorList>
    </citation>
    <scope>NUCLEOTIDE SEQUENCE [LARGE SCALE GENOMIC DNA]</scope>
    <source>
        <strain evidence="4 5">3E-1</strain>
    </source>
</reference>
<feature type="domain" description="Alpha/beta hydrolase fold-3" evidence="3">
    <location>
        <begin position="117"/>
        <end position="322"/>
    </location>
</feature>
<name>A0AAI8KUV9_9ACTN</name>
<dbReference type="Pfam" id="PF07859">
    <property type="entry name" value="Abhydrolase_3"/>
    <property type="match status" value="1"/>
</dbReference>
<accession>A0AAI8KUV9</accession>
<dbReference type="Proteomes" id="UP000265765">
    <property type="component" value="Chromosome"/>
</dbReference>
<dbReference type="InterPro" id="IPR050300">
    <property type="entry name" value="GDXG_lipolytic_enzyme"/>
</dbReference>